<protein>
    <submittedName>
        <fullName evidence="5">Acetyltransferase-like isoleucine patch superfamily enzyme</fullName>
    </submittedName>
</protein>
<name>A0ABX2G9Y2_9BURK</name>
<evidence type="ECO:0000256" key="3">
    <source>
        <dbReference type="ARBA" id="ARBA00022737"/>
    </source>
</evidence>
<evidence type="ECO:0000256" key="4">
    <source>
        <dbReference type="ARBA" id="ARBA00023315"/>
    </source>
</evidence>
<dbReference type="CDD" id="cd03349">
    <property type="entry name" value="LbH_XAT"/>
    <property type="match status" value="1"/>
</dbReference>
<dbReference type="Gene3D" id="2.160.10.10">
    <property type="entry name" value="Hexapeptide repeat proteins"/>
    <property type="match status" value="1"/>
</dbReference>
<dbReference type="InterPro" id="IPR018357">
    <property type="entry name" value="Hexapep_transf_CS"/>
</dbReference>
<keyword evidence="4" id="KW-0012">Acyltransferase</keyword>
<evidence type="ECO:0000256" key="2">
    <source>
        <dbReference type="ARBA" id="ARBA00022679"/>
    </source>
</evidence>
<dbReference type="InterPro" id="IPR050179">
    <property type="entry name" value="Trans_hexapeptide_repeat"/>
</dbReference>
<accession>A0ABX2G9Y2</accession>
<comment type="caution">
    <text evidence="5">The sequence shown here is derived from an EMBL/GenBank/DDBJ whole genome shotgun (WGS) entry which is preliminary data.</text>
</comment>
<evidence type="ECO:0000256" key="1">
    <source>
        <dbReference type="ARBA" id="ARBA00007274"/>
    </source>
</evidence>
<dbReference type="Pfam" id="PF00132">
    <property type="entry name" value="Hexapep"/>
    <property type="match status" value="2"/>
</dbReference>
<dbReference type="PANTHER" id="PTHR43300">
    <property type="entry name" value="ACETYLTRANSFERASE"/>
    <property type="match status" value="1"/>
</dbReference>
<keyword evidence="2" id="KW-0808">Transferase</keyword>
<evidence type="ECO:0000313" key="5">
    <source>
        <dbReference type="EMBL" id="NRT58344.1"/>
    </source>
</evidence>
<reference evidence="5 6" key="1">
    <citation type="submission" date="2020-05" db="EMBL/GenBank/DDBJ databases">
        <title>Genomic Encyclopedia of Type Strains, Phase IV (KMG-V): Genome sequencing to study the core and pangenomes of soil and plant-associated prokaryotes.</title>
        <authorList>
            <person name="Whitman W."/>
        </authorList>
    </citation>
    <scope>NUCLEOTIDE SEQUENCE [LARGE SCALE GENOMIC DNA]</scope>
    <source>
        <strain evidence="5 6">C29</strain>
    </source>
</reference>
<dbReference type="RefSeq" id="WP_173807369.1">
    <property type="nucleotide sequence ID" value="NZ_JABSNM010000027.1"/>
</dbReference>
<dbReference type="InterPro" id="IPR011004">
    <property type="entry name" value="Trimer_LpxA-like_sf"/>
</dbReference>
<sequence length="210" mass="22335">MIASVVAALRRLATAWRVAGKSGYLRHGPDLHVGKGVRLWAPASIVIGRGVYIGKDVCIEANCEIGDHCLIANRVGIVGRHDHDFSAVGTPMRFTPWIASRRQPSPFLDERAVIGPDCWIGYGAVVLTGVTVGRGSVIAAGAVVTRDVPPYSIAAGNPARVVGARFRDPADIARHEQAVAGGEFRSSERGFDHFVIRPGPGVPGLNPPHR</sequence>
<keyword evidence="6" id="KW-1185">Reference proteome</keyword>
<organism evidence="5 6">
    <name type="scientific">Sphaerotilus uruguayifluvii</name>
    <dbReference type="NCBI Taxonomy" id="2735897"/>
    <lineage>
        <taxon>Bacteria</taxon>
        <taxon>Pseudomonadati</taxon>
        <taxon>Pseudomonadota</taxon>
        <taxon>Betaproteobacteria</taxon>
        <taxon>Burkholderiales</taxon>
        <taxon>Sphaerotilaceae</taxon>
        <taxon>Sphaerotilus</taxon>
    </lineage>
</organism>
<evidence type="ECO:0000313" key="6">
    <source>
        <dbReference type="Proteomes" id="UP001516061"/>
    </source>
</evidence>
<dbReference type="Proteomes" id="UP001516061">
    <property type="component" value="Unassembled WGS sequence"/>
</dbReference>
<gene>
    <name evidence="5" type="ORF">HNQ01_004112</name>
</gene>
<dbReference type="PANTHER" id="PTHR43300:SF11">
    <property type="entry name" value="ACETYLTRANSFERASE RV3034C-RELATED"/>
    <property type="match status" value="1"/>
</dbReference>
<dbReference type="InterPro" id="IPR001451">
    <property type="entry name" value="Hexapep"/>
</dbReference>
<dbReference type="SUPFAM" id="SSF51161">
    <property type="entry name" value="Trimeric LpxA-like enzymes"/>
    <property type="match status" value="1"/>
</dbReference>
<comment type="similarity">
    <text evidence="1">Belongs to the transferase hexapeptide repeat family.</text>
</comment>
<dbReference type="EMBL" id="JABSNM010000027">
    <property type="protein sequence ID" value="NRT58344.1"/>
    <property type="molecule type" value="Genomic_DNA"/>
</dbReference>
<dbReference type="PROSITE" id="PS00101">
    <property type="entry name" value="HEXAPEP_TRANSFERASES"/>
    <property type="match status" value="1"/>
</dbReference>
<keyword evidence="3" id="KW-0677">Repeat</keyword>
<proteinExistence type="inferred from homology"/>